<dbReference type="GO" id="GO:0006282">
    <property type="term" value="P:regulation of DNA repair"/>
    <property type="evidence" value="ECO:0007669"/>
    <property type="project" value="UniProtKB-UniRule"/>
</dbReference>
<evidence type="ECO:0000313" key="9">
    <source>
        <dbReference type="Proteomes" id="UP000324760"/>
    </source>
</evidence>
<sequence>MEVLTEIKQAVMGLLSRREYSRCEIERKYLSRFDANALSEVLDQCEEMGYQSDQRCAESLVRNKISQGYGLLKILQEGRRKGLDELYINAALTEANPDWFAIATELYQRKFAKEPEQPDRKAYEKRMRYITSRGFSFDQAKAAHEYHLESIKNYPN</sequence>
<evidence type="ECO:0000256" key="2">
    <source>
        <dbReference type="ARBA" id="ARBA00009695"/>
    </source>
</evidence>
<feature type="domain" description="RecX third three-helical" evidence="7">
    <location>
        <begin position="100"/>
        <end position="143"/>
    </location>
</feature>
<protein>
    <recommendedName>
        <fullName evidence="3 5">Regulatory protein RecX</fullName>
    </recommendedName>
</protein>
<dbReference type="PANTHER" id="PTHR33602:SF1">
    <property type="entry name" value="REGULATORY PROTEIN RECX FAMILY PROTEIN"/>
    <property type="match status" value="1"/>
</dbReference>
<dbReference type="InterPro" id="IPR003783">
    <property type="entry name" value="Regulatory_RecX"/>
</dbReference>
<dbReference type="HAMAP" id="MF_01114">
    <property type="entry name" value="RecX"/>
    <property type="match status" value="1"/>
</dbReference>
<name>A0A5P1R8W3_9GAMM</name>
<dbReference type="InterPro" id="IPR053925">
    <property type="entry name" value="RecX_HTH_3rd"/>
</dbReference>
<dbReference type="Pfam" id="PF02631">
    <property type="entry name" value="RecX_HTH2"/>
    <property type="match status" value="1"/>
</dbReference>
<comment type="similarity">
    <text evidence="2 5">Belongs to the RecX family.</text>
</comment>
<dbReference type="AlphaFoldDB" id="A0A5P1R8W3"/>
<dbReference type="RefSeq" id="WP_138986446.1">
    <property type="nucleotide sequence ID" value="NZ_CP043869.1"/>
</dbReference>
<evidence type="ECO:0000313" key="8">
    <source>
        <dbReference type="EMBL" id="QEQ95742.1"/>
    </source>
</evidence>
<evidence type="ECO:0000256" key="1">
    <source>
        <dbReference type="ARBA" id="ARBA00004496"/>
    </source>
</evidence>
<keyword evidence="4 5" id="KW-0963">Cytoplasm</keyword>
<dbReference type="Pfam" id="PF21981">
    <property type="entry name" value="RecX_HTH3"/>
    <property type="match status" value="1"/>
</dbReference>
<evidence type="ECO:0000256" key="5">
    <source>
        <dbReference type="HAMAP-Rule" id="MF_01114"/>
    </source>
</evidence>
<dbReference type="InterPro" id="IPR036388">
    <property type="entry name" value="WH-like_DNA-bd_sf"/>
</dbReference>
<accession>A0A5P1R8W3</accession>
<feature type="domain" description="RecX second three-helical" evidence="6">
    <location>
        <begin position="52"/>
        <end position="92"/>
    </location>
</feature>
<evidence type="ECO:0000259" key="6">
    <source>
        <dbReference type="Pfam" id="PF02631"/>
    </source>
</evidence>
<comment type="subcellular location">
    <subcellularLocation>
        <location evidence="1 5">Cytoplasm</location>
    </subcellularLocation>
</comment>
<dbReference type="Gene3D" id="1.10.10.10">
    <property type="entry name" value="Winged helix-like DNA-binding domain superfamily/Winged helix DNA-binding domain"/>
    <property type="match status" value="3"/>
</dbReference>
<comment type="function">
    <text evidence="5">Modulates RecA activity.</text>
</comment>
<dbReference type="KEGG" id="ncu:F0U83_02920"/>
<dbReference type="GO" id="GO:0005737">
    <property type="term" value="C:cytoplasm"/>
    <property type="evidence" value="ECO:0007669"/>
    <property type="project" value="UniProtKB-SubCell"/>
</dbReference>
<gene>
    <name evidence="5" type="primary">recX</name>
    <name evidence="8" type="ORF">F0U83_02920</name>
</gene>
<dbReference type="InterPro" id="IPR053924">
    <property type="entry name" value="RecX_HTH_2nd"/>
</dbReference>
<dbReference type="Proteomes" id="UP000324760">
    <property type="component" value="Chromosome"/>
</dbReference>
<evidence type="ECO:0000256" key="4">
    <source>
        <dbReference type="ARBA" id="ARBA00022490"/>
    </source>
</evidence>
<dbReference type="OrthoDB" id="7066780at2"/>
<reference evidence="8 9" key="1">
    <citation type="journal article" date="2019" name="Biochem. Eng. J.">
        <title>Metabolic engineering of the marine bacteria Neptunomonas concharum for the production of acetoin and meso-2,3-butanediol from acetate.</title>
        <authorList>
            <person name="Li W."/>
            <person name="Pu N."/>
            <person name="Liu C.-X."/>
            <person name="Yuan Q.-P."/>
            <person name="Li Z.-J."/>
        </authorList>
    </citation>
    <scope>NUCLEOTIDE SEQUENCE [LARGE SCALE GENOMIC DNA]</scope>
    <source>
        <strain evidence="8 9">JCM17730</strain>
    </source>
</reference>
<evidence type="ECO:0000256" key="3">
    <source>
        <dbReference type="ARBA" id="ARBA00018111"/>
    </source>
</evidence>
<keyword evidence="9" id="KW-1185">Reference proteome</keyword>
<evidence type="ECO:0000259" key="7">
    <source>
        <dbReference type="Pfam" id="PF21981"/>
    </source>
</evidence>
<dbReference type="PANTHER" id="PTHR33602">
    <property type="entry name" value="REGULATORY PROTEIN RECX FAMILY PROTEIN"/>
    <property type="match status" value="1"/>
</dbReference>
<proteinExistence type="inferred from homology"/>
<dbReference type="EMBL" id="CP043869">
    <property type="protein sequence ID" value="QEQ95742.1"/>
    <property type="molecule type" value="Genomic_DNA"/>
</dbReference>
<organism evidence="8 9">
    <name type="scientific">Neptunomonas concharum</name>
    <dbReference type="NCBI Taxonomy" id="1031538"/>
    <lineage>
        <taxon>Bacteria</taxon>
        <taxon>Pseudomonadati</taxon>
        <taxon>Pseudomonadota</taxon>
        <taxon>Gammaproteobacteria</taxon>
        <taxon>Oceanospirillales</taxon>
        <taxon>Oceanospirillaceae</taxon>
        <taxon>Neptunomonas</taxon>
    </lineage>
</organism>